<feature type="chain" id="PRO_5011611938" evidence="1">
    <location>
        <begin position="23"/>
        <end position="202"/>
    </location>
</feature>
<dbReference type="OrthoDB" id="947434at2"/>
<proteinExistence type="predicted"/>
<organism evidence="3 4">
    <name type="scientific">Flavobacterium swingsii</name>
    <dbReference type="NCBI Taxonomy" id="498292"/>
    <lineage>
        <taxon>Bacteria</taxon>
        <taxon>Pseudomonadati</taxon>
        <taxon>Bacteroidota</taxon>
        <taxon>Flavobacteriia</taxon>
        <taxon>Flavobacteriales</taxon>
        <taxon>Flavobacteriaceae</taxon>
        <taxon>Flavobacterium</taxon>
    </lineage>
</organism>
<feature type="domain" description="Outer membrane protein beta-barrel" evidence="2">
    <location>
        <begin position="22"/>
        <end position="184"/>
    </location>
</feature>
<reference evidence="4" key="1">
    <citation type="submission" date="2016-10" db="EMBL/GenBank/DDBJ databases">
        <authorList>
            <person name="Varghese N."/>
            <person name="Submissions S."/>
        </authorList>
    </citation>
    <scope>NUCLEOTIDE SEQUENCE [LARGE SCALE GENOMIC DNA]</scope>
    <source>
        <strain evidence="4">DSM 21789</strain>
    </source>
</reference>
<dbReference type="STRING" id="498292.SAMN05660845_2109"/>
<dbReference type="Proteomes" id="UP000199604">
    <property type="component" value="Unassembled WGS sequence"/>
</dbReference>
<evidence type="ECO:0000256" key="1">
    <source>
        <dbReference type="SAM" id="SignalP"/>
    </source>
</evidence>
<gene>
    <name evidence="3" type="ORF">SAMN05660845_2109</name>
</gene>
<evidence type="ECO:0000259" key="2">
    <source>
        <dbReference type="Pfam" id="PF13568"/>
    </source>
</evidence>
<dbReference type="Pfam" id="PF13568">
    <property type="entry name" value="OMP_b-brl_2"/>
    <property type="match status" value="1"/>
</dbReference>
<dbReference type="AlphaFoldDB" id="A0A1I0Z9V6"/>
<dbReference type="InterPro" id="IPR025665">
    <property type="entry name" value="Beta-barrel_OMP_2"/>
</dbReference>
<feature type="signal peptide" evidence="1">
    <location>
        <begin position="1"/>
        <end position="22"/>
    </location>
</feature>
<evidence type="ECO:0000313" key="3">
    <source>
        <dbReference type="EMBL" id="SFB22127.1"/>
    </source>
</evidence>
<evidence type="ECO:0000313" key="4">
    <source>
        <dbReference type="Proteomes" id="UP000199604"/>
    </source>
</evidence>
<sequence length="202" mass="21988">MKVTKKFALAVFLFTFVNIVSAQEATNTESSSGLGIKGGLNFSTVSKGKFEEGPDPRTSFHIGFLGEIPLVSKILSLQPEVVYSRQGFEKTVQPFLGSSYKVTYQFDYVNVPILAKLHLGKIISLEAGPQFGFKVSEKIESGNNSSLENEVNDFDTAIAGGVSLNFNGGAFLFGRFTQSLNEVIKDSDSKNMVFQVGIGFKM</sequence>
<keyword evidence="4" id="KW-1185">Reference proteome</keyword>
<name>A0A1I0Z9V6_9FLAO</name>
<protein>
    <submittedName>
        <fullName evidence="3">Outer membrane protein beta-barrel domain-containing protein</fullName>
    </submittedName>
</protein>
<keyword evidence="1" id="KW-0732">Signal</keyword>
<accession>A0A1I0Z9V6</accession>
<dbReference type="RefSeq" id="WP_091477010.1">
    <property type="nucleotide sequence ID" value="NZ_FOJT01000005.1"/>
</dbReference>
<dbReference type="EMBL" id="FOJT01000005">
    <property type="protein sequence ID" value="SFB22127.1"/>
    <property type="molecule type" value="Genomic_DNA"/>
</dbReference>